<feature type="chain" id="PRO_5011608989" evidence="2">
    <location>
        <begin position="19"/>
        <end position="550"/>
    </location>
</feature>
<name>A0A1G7NWA5_9FLAO</name>
<gene>
    <name evidence="4" type="ORF">SAMN05421825_2114</name>
</gene>
<dbReference type="AlphaFoldDB" id="A0A1G7NWA5"/>
<dbReference type="OrthoDB" id="9809989at2"/>
<evidence type="ECO:0000256" key="2">
    <source>
        <dbReference type="SAM" id="SignalP"/>
    </source>
</evidence>
<dbReference type="InterPro" id="IPR032812">
    <property type="entry name" value="SbsA_Ig"/>
</dbReference>
<evidence type="ECO:0000256" key="1">
    <source>
        <dbReference type="ARBA" id="ARBA00022729"/>
    </source>
</evidence>
<dbReference type="EMBL" id="FNBH01000002">
    <property type="protein sequence ID" value="SDF78325.1"/>
    <property type="molecule type" value="Genomic_DNA"/>
</dbReference>
<evidence type="ECO:0000313" key="5">
    <source>
        <dbReference type="Proteomes" id="UP000199203"/>
    </source>
</evidence>
<organism evidence="4 5">
    <name type="scientific">Epilithonimonas hungarica</name>
    <dbReference type="NCBI Taxonomy" id="454006"/>
    <lineage>
        <taxon>Bacteria</taxon>
        <taxon>Pseudomonadati</taxon>
        <taxon>Bacteroidota</taxon>
        <taxon>Flavobacteriia</taxon>
        <taxon>Flavobacteriales</taxon>
        <taxon>Weeksellaceae</taxon>
        <taxon>Chryseobacterium group</taxon>
        <taxon>Epilithonimonas</taxon>
    </lineage>
</organism>
<evidence type="ECO:0000259" key="3">
    <source>
        <dbReference type="Pfam" id="PF13205"/>
    </source>
</evidence>
<feature type="domain" description="SbsA Ig-like" evidence="3">
    <location>
        <begin position="29"/>
        <end position="132"/>
    </location>
</feature>
<feature type="signal peptide" evidence="2">
    <location>
        <begin position="1"/>
        <end position="18"/>
    </location>
</feature>
<proteinExistence type="predicted"/>
<evidence type="ECO:0000313" key="4">
    <source>
        <dbReference type="EMBL" id="SDF78325.1"/>
    </source>
</evidence>
<keyword evidence="5" id="KW-1185">Reference proteome</keyword>
<keyword evidence="1 2" id="KW-0732">Signal</keyword>
<accession>A0A1G7NWA5</accession>
<dbReference type="STRING" id="454006.SAMN05421825_2114"/>
<dbReference type="Proteomes" id="UP000199203">
    <property type="component" value="Unassembled WGS sequence"/>
</dbReference>
<dbReference type="Pfam" id="PF13205">
    <property type="entry name" value="Big_5"/>
    <property type="match status" value="1"/>
</dbReference>
<dbReference type="RefSeq" id="WP_089873404.1">
    <property type="nucleotide sequence ID" value="NZ_FNBH01000002.1"/>
</dbReference>
<dbReference type="PROSITE" id="PS51257">
    <property type="entry name" value="PROKAR_LIPOPROTEIN"/>
    <property type="match status" value="1"/>
</dbReference>
<protein>
    <submittedName>
        <fullName evidence="4">Ig-like domain-containing protein</fullName>
    </submittedName>
</protein>
<sequence length="550" mass="62624">MKQFLLWLFASLVLVSCARVGSPVGGKKDSIAPKMIGSNIDTTRVNVSKNIKELRIYFNEYIQLKDISKNLIISPPIKYTKILPSSTGNKYLEIQWKDSLQSNTTYNFNFGNSVVDLNEGNVLPYFNFAFSTGEKLDDLYISGTISDALGNSKNSEGKEKNLVVGLYQVKDSMNYRQKPYYITKADEDGYFELNYLTPGKYRIIGFDDENSNSIYDSGKESVAFQKAEINLESSISGMRMKTFPSKKIVKYKEMAATVGGVAMIFEGNPDKVIVKTVGEKPTDYKVTHKAKSDSVRIWFDAAKENIGATVSENLKFSYDTGSKQDTMSVFYKKPAKDEMTIANPFSNKLAPETDFRFSSNYIINKIQPENWKLESDSITQDFTARISELDSTQVIVKSNFVSGKKYKLTVPKNTVISYYNRSSESVRFDFDVSKPEEFGSFKVHLINPPAHKFWIQLLNEKNEPAYQQYTNQSEIAFVNIKPGTYKLRILVDNNENGYWDNADFATETLAEDVYLFKKVGEKDAMSNINARQMWEINENWDLTKEEQPVN</sequence>
<reference evidence="5" key="1">
    <citation type="submission" date="2016-10" db="EMBL/GenBank/DDBJ databases">
        <authorList>
            <person name="Varghese N."/>
            <person name="Submissions S."/>
        </authorList>
    </citation>
    <scope>NUCLEOTIDE SEQUENCE [LARGE SCALE GENOMIC DNA]</scope>
    <source>
        <strain evidence="5">DSM 19684</strain>
    </source>
</reference>